<evidence type="ECO:0000259" key="1">
    <source>
        <dbReference type="PROSITE" id="PS50280"/>
    </source>
</evidence>
<proteinExistence type="predicted"/>
<dbReference type="InterPro" id="IPR053185">
    <property type="entry name" value="SET_domain_protein"/>
</dbReference>
<comment type="caution">
    <text evidence="2">The sequence shown here is derived from an EMBL/GenBank/DDBJ whole genome shotgun (WGS) entry which is preliminary data.</text>
</comment>
<keyword evidence="3" id="KW-1185">Reference proteome</keyword>
<evidence type="ECO:0000313" key="3">
    <source>
        <dbReference type="Proteomes" id="UP001215598"/>
    </source>
</evidence>
<dbReference type="SMART" id="SM00317">
    <property type="entry name" value="SET"/>
    <property type="match status" value="1"/>
</dbReference>
<gene>
    <name evidence="2" type="ORF">B0H16DRAFT_1388840</name>
</gene>
<reference evidence="2" key="1">
    <citation type="submission" date="2023-03" db="EMBL/GenBank/DDBJ databases">
        <title>Massive genome expansion in bonnet fungi (Mycena s.s.) driven by repeated elements and novel gene families across ecological guilds.</title>
        <authorList>
            <consortium name="Lawrence Berkeley National Laboratory"/>
            <person name="Harder C.B."/>
            <person name="Miyauchi S."/>
            <person name="Viragh M."/>
            <person name="Kuo A."/>
            <person name="Thoen E."/>
            <person name="Andreopoulos B."/>
            <person name="Lu D."/>
            <person name="Skrede I."/>
            <person name="Drula E."/>
            <person name="Henrissat B."/>
            <person name="Morin E."/>
            <person name="Kohler A."/>
            <person name="Barry K."/>
            <person name="LaButti K."/>
            <person name="Morin E."/>
            <person name="Salamov A."/>
            <person name="Lipzen A."/>
            <person name="Mereny Z."/>
            <person name="Hegedus B."/>
            <person name="Baldrian P."/>
            <person name="Stursova M."/>
            <person name="Weitz H."/>
            <person name="Taylor A."/>
            <person name="Grigoriev I.V."/>
            <person name="Nagy L.G."/>
            <person name="Martin F."/>
            <person name="Kauserud H."/>
        </authorList>
    </citation>
    <scope>NUCLEOTIDE SEQUENCE</scope>
    <source>
        <strain evidence="2">CBHHK182m</strain>
    </source>
</reference>
<name>A0AAD7HB66_9AGAR</name>
<organism evidence="2 3">
    <name type="scientific">Mycena metata</name>
    <dbReference type="NCBI Taxonomy" id="1033252"/>
    <lineage>
        <taxon>Eukaryota</taxon>
        <taxon>Fungi</taxon>
        <taxon>Dikarya</taxon>
        <taxon>Basidiomycota</taxon>
        <taxon>Agaricomycotina</taxon>
        <taxon>Agaricomycetes</taxon>
        <taxon>Agaricomycetidae</taxon>
        <taxon>Agaricales</taxon>
        <taxon>Marasmiineae</taxon>
        <taxon>Mycenaceae</taxon>
        <taxon>Mycena</taxon>
    </lineage>
</organism>
<dbReference type="Gene3D" id="2.170.270.10">
    <property type="entry name" value="SET domain"/>
    <property type="match status" value="1"/>
</dbReference>
<feature type="domain" description="SET" evidence="1">
    <location>
        <begin position="33"/>
        <end position="223"/>
    </location>
</feature>
<dbReference type="PANTHER" id="PTHR47332:SF4">
    <property type="entry name" value="SET DOMAIN-CONTAINING PROTEIN 5"/>
    <property type="match status" value="1"/>
</dbReference>
<dbReference type="EMBL" id="JARKIB010000290">
    <property type="protein sequence ID" value="KAJ7716515.1"/>
    <property type="molecule type" value="Genomic_DNA"/>
</dbReference>
<dbReference type="PROSITE" id="PS50280">
    <property type="entry name" value="SET"/>
    <property type="match status" value="1"/>
</dbReference>
<dbReference type="AlphaFoldDB" id="A0AAD7HB66"/>
<sequence length="261" mass="28769">MTFTTVPWGVGPDEPVSECFFFPGSKEVLMKLPGFQPLLTPAAPALHMVPMAGKGSGKGSGLVSTRALRLGDLILDERPLFVAARGVPAPFFAHFSPAQTRQHEMDQLEKYFDIGMQRMRPENKNAFMALANSHKEDGSGPIFGRVRTNGLALLGLRPGVKDGTGEYSATCKDISRLNHRQLMRSLTSCSPNTAPRFNMSSFSYRLYALRDIAEGEELTFQYTDVSQPAAQRNERLRPYGFICDCAACKDATASDARRKKI</sequence>
<dbReference type="CDD" id="cd20071">
    <property type="entry name" value="SET_SMYD"/>
    <property type="match status" value="1"/>
</dbReference>
<evidence type="ECO:0000313" key="2">
    <source>
        <dbReference type="EMBL" id="KAJ7716515.1"/>
    </source>
</evidence>
<protein>
    <recommendedName>
        <fullName evidence="1">SET domain-containing protein</fullName>
    </recommendedName>
</protein>
<accession>A0AAD7HB66</accession>
<dbReference type="PANTHER" id="PTHR47332">
    <property type="entry name" value="SET DOMAIN-CONTAINING PROTEIN 5"/>
    <property type="match status" value="1"/>
</dbReference>
<dbReference type="Pfam" id="PF00856">
    <property type="entry name" value="SET"/>
    <property type="match status" value="1"/>
</dbReference>
<feature type="non-terminal residue" evidence="2">
    <location>
        <position position="1"/>
    </location>
</feature>
<dbReference type="InterPro" id="IPR001214">
    <property type="entry name" value="SET_dom"/>
</dbReference>
<dbReference type="InterPro" id="IPR046341">
    <property type="entry name" value="SET_dom_sf"/>
</dbReference>
<dbReference type="Proteomes" id="UP001215598">
    <property type="component" value="Unassembled WGS sequence"/>
</dbReference>
<dbReference type="SUPFAM" id="SSF82199">
    <property type="entry name" value="SET domain"/>
    <property type="match status" value="1"/>
</dbReference>